<evidence type="ECO:0000256" key="9">
    <source>
        <dbReference type="ARBA" id="ARBA00023065"/>
    </source>
</evidence>
<evidence type="ECO:0000256" key="7">
    <source>
        <dbReference type="ARBA" id="ARBA00022882"/>
    </source>
</evidence>
<feature type="transmembrane region" description="Helical" evidence="15">
    <location>
        <begin position="787"/>
        <end position="808"/>
    </location>
</feature>
<dbReference type="EMBL" id="CAMXCT010006224">
    <property type="protein sequence ID" value="CAI4014218.1"/>
    <property type="molecule type" value="Genomic_DNA"/>
</dbReference>
<feature type="region of interest" description="Disordered" evidence="14">
    <location>
        <begin position="114"/>
        <end position="168"/>
    </location>
</feature>
<dbReference type="Gene3D" id="1.20.120.350">
    <property type="entry name" value="Voltage-gated potassium channels. Chain C"/>
    <property type="match status" value="1"/>
</dbReference>
<accession>A0A9P1GIB9</accession>
<evidence type="ECO:0000256" key="6">
    <source>
        <dbReference type="ARBA" id="ARBA00022837"/>
    </source>
</evidence>
<name>A0A9P1GIB9_9DINO</name>
<feature type="coiled-coil region" evidence="13">
    <location>
        <begin position="19"/>
        <end position="76"/>
    </location>
</feature>
<proteinExistence type="predicted"/>
<dbReference type="Gene3D" id="1.10.287.70">
    <property type="match status" value="1"/>
</dbReference>
<dbReference type="GO" id="GO:0005891">
    <property type="term" value="C:voltage-gated calcium channel complex"/>
    <property type="evidence" value="ECO:0007669"/>
    <property type="project" value="TreeGrafter"/>
</dbReference>
<evidence type="ECO:0000256" key="4">
    <source>
        <dbReference type="ARBA" id="ARBA00022673"/>
    </source>
</evidence>
<sequence>MADFAATSLGPPGRFQQLIEELVAQHDREVQLLKSENEQLQEQIISVGIDYAHEETHGLKLEIEQLNEEIRRLQRGGDPEERCMEHPLREEAAEMLSGPPTITVDCLEELPEVRQGEVEPESGRGASRTRVAPEPLELDENSKPRLSFLNQGESPRESPERESIRESVELNRSVSLSRAVSHEDQLVVVRAIAYAVQLPGSTLPGDWDPAEGKLVVTVNCGEMSGDIPMKAALQQEVPAETALPHQISNDVTWVAAWGEEGGEVLLHVPRSMLDKSIPFDVQSVGSAIRIGSGRMQLNCTRQQWILDCGGFLESEIHIEKATTPAGMRRTSITTRARIIERLEKLFDVKDGAAKVVMPADLGLAMHNATLLNTRSAKRQSAKFESRLAPEDLDEVMIELKRIHQKAIEKIRKAVHSQPVLSWSSFVDTSLQGMHAAARLAKVLIGACRDGLSPAIALSLPWHAAMLAEGALHLFIVQRELLGDEMPATGTSQALLMAYEKAKKPVSTSQRWVSIVTALSTAAIIVSFAFMGISLDTDPDWPGWIILDGICAIIFVAEVVVKSFVAVTEIILSVLFVSAGAQTRAALALRGLRLARMARLAKLMRMPLLEELANLISGSITFWVMIFLWLIVYVIALGFRAGVQTVSQSTTDRCGYGDYYEFKLPDLDGDDDGMTGMTGMTDPPLPPGCKLHYMYGVEFCGSVFGCMFSIFRCMISECTSKGNGPGVSSCVVPKRMLIMSLHLLLLAMLPPRRCVQAAAECEWSVPVVKRGRSLTMIFSDGFGIQFDVFYAVLFGLFNIITAIFVEATLNGLKENEVQRRYAKAYESNYMTEQLAKLVMTVSTQVQKLRSRTALPAILGLRHCIAGAKPVFYANCAGEKQALIEGKGLTISAAFTCYESPNLFESALKMLMHENEEFQCGNDKRCPRSVEPRPGIFEAFSTEQDGTVSLSELVPGPQSSPVTDHWCLCHWRLWETDWRRFAAFSYVDLHCQSRGHPSSIQDSDAEGNRSFGECRFTWQIFIAKDREVQLLKQQKIELQEQIISLDMAGHEREERELPELETSDEAAPFLEEPSTEHPLRQEANLEMLPGPPTVTIECLPEGHHAKAEAEVEPASASRPSSPARARPRARLAPEPLEPLETFKPSNPEGEPVRLSQTSDQVEVVRAIAYTLQLPGSALPGEVDTAKGQMVVTVKCGEMTGDIPTAAALRQDGPQEAELPNQISSDETWATAWDNTGGEVLLHVPRSMLDKSIPFDVQTAGSAIHIASGMMQLNSERQQWTLDCGGFLESEIHVEKAKTPPGTMRRASTTTRARIVERLERLFDVKDGAAKVVMPADLGLAMRNAGVLNAKSSKRQSTKFESRLAPEDLDEVVIELKRISQKTMAKGKPCKSVSLQPVISWSSFVECMQMENLPTFTSGHAALHLFIVQQELLGDEMKATGTSQALLMAYEKAKKPISTSQRWVRVVTALSTAAIIVSFAFMGISLDTDPDWPGWIILDSVCAVIFVAEVVVKSYVITPSVYFCGRDYVWNLFDVGLSLVAVTEIILSVLFASEGAQTRAALALRGLRLARMARLAKLMRMPLLEELANLISGFVISVRSLFWVMIFLWLIVYVIALGFRAGVQTVSESTPERCGYGDFYNWKYRDINNLADDEETEPPLPPGCKLHYMYGVEFCGTVFGCMFSIFRCMISECTSKGGRSLTMIFSDGFGIQFDVFYAAAMVVVLFGLFNIITAIFVEATLNGLKENEVQRRYAKAYETNYMTEQLAKLVMTVSTQVQKLRSRTALPAILGLRETTTNAFETLGRGETYLSEEEFNQLVRQPDVRLILNDLDVSVEPRPGIFDAFNTEPDGTVSLSELVSGLMRLRGDLHKVDMVIAQMSLDHMQKQIADIRKAAVESKLRKTRSQKKGPVQVRVLATRSAMPKAVAAPQNAVSQP</sequence>
<gene>
    <name evidence="17" type="ORF">C1SCF055_LOCUS39133</name>
</gene>
<feature type="transmembrane region" description="Helical" evidence="15">
    <location>
        <begin position="1708"/>
        <end position="1734"/>
    </location>
</feature>
<feature type="transmembrane region" description="Helical" evidence="15">
    <location>
        <begin position="1460"/>
        <end position="1483"/>
    </location>
</feature>
<feature type="transmembrane region" description="Helical" evidence="15">
    <location>
        <begin position="544"/>
        <end position="563"/>
    </location>
</feature>
<evidence type="ECO:0000313" key="18">
    <source>
        <dbReference type="EMBL" id="CAL4801530.1"/>
    </source>
</evidence>
<comment type="subcellular location">
    <subcellularLocation>
        <location evidence="1">Membrane</location>
        <topology evidence="1">Multi-pass membrane protein</topology>
    </subcellularLocation>
</comment>
<organism evidence="17">
    <name type="scientific">Cladocopium goreaui</name>
    <dbReference type="NCBI Taxonomy" id="2562237"/>
    <lineage>
        <taxon>Eukaryota</taxon>
        <taxon>Sar</taxon>
        <taxon>Alveolata</taxon>
        <taxon>Dinophyceae</taxon>
        <taxon>Suessiales</taxon>
        <taxon>Symbiodiniaceae</taxon>
        <taxon>Cladocopium</taxon>
    </lineage>
</organism>
<keyword evidence="5 15" id="KW-0812">Transmembrane</keyword>
<keyword evidence="4" id="KW-0107">Calcium channel</keyword>
<evidence type="ECO:0000256" key="11">
    <source>
        <dbReference type="ARBA" id="ARBA00023180"/>
    </source>
</evidence>
<feature type="transmembrane region" description="Helical" evidence="15">
    <location>
        <begin position="569"/>
        <end position="591"/>
    </location>
</feature>
<dbReference type="EMBL" id="CAMXCT020006224">
    <property type="protein sequence ID" value="CAL1167593.1"/>
    <property type="molecule type" value="Genomic_DNA"/>
</dbReference>
<feature type="transmembrane region" description="Helical" evidence="15">
    <location>
        <begin position="511"/>
        <end position="532"/>
    </location>
</feature>
<keyword evidence="9" id="KW-0406">Ion transport</keyword>
<evidence type="ECO:0000256" key="5">
    <source>
        <dbReference type="ARBA" id="ARBA00022692"/>
    </source>
</evidence>
<evidence type="ECO:0000256" key="2">
    <source>
        <dbReference type="ARBA" id="ARBA00022448"/>
    </source>
</evidence>
<dbReference type="GO" id="GO:0098703">
    <property type="term" value="P:calcium ion import across plasma membrane"/>
    <property type="evidence" value="ECO:0007669"/>
    <property type="project" value="TreeGrafter"/>
</dbReference>
<dbReference type="InterPro" id="IPR005821">
    <property type="entry name" value="Ion_trans_dom"/>
</dbReference>
<evidence type="ECO:0000313" key="19">
    <source>
        <dbReference type="Proteomes" id="UP001152797"/>
    </source>
</evidence>
<evidence type="ECO:0000259" key="16">
    <source>
        <dbReference type="Pfam" id="PF00520"/>
    </source>
</evidence>
<reference evidence="18 19" key="2">
    <citation type="submission" date="2024-05" db="EMBL/GenBank/DDBJ databases">
        <authorList>
            <person name="Chen Y."/>
            <person name="Shah S."/>
            <person name="Dougan E. K."/>
            <person name="Thang M."/>
            <person name="Chan C."/>
        </authorList>
    </citation>
    <scope>NUCLEOTIDE SEQUENCE [LARGE SCALE GENOMIC DNA]</scope>
</reference>
<dbReference type="GO" id="GO:0008331">
    <property type="term" value="F:high voltage-gated calcium channel activity"/>
    <property type="evidence" value="ECO:0007669"/>
    <property type="project" value="TreeGrafter"/>
</dbReference>
<dbReference type="Proteomes" id="UP001152797">
    <property type="component" value="Unassembled WGS sequence"/>
</dbReference>
<protein>
    <submittedName>
        <fullName evidence="18">Ion transport domain-containing protein</fullName>
    </submittedName>
</protein>
<keyword evidence="2" id="KW-0813">Transport</keyword>
<feature type="transmembrane region" description="Helical" evidence="15">
    <location>
        <begin position="1585"/>
        <end position="1613"/>
    </location>
</feature>
<dbReference type="OrthoDB" id="411163at2759"/>
<evidence type="ECO:0000256" key="12">
    <source>
        <dbReference type="ARBA" id="ARBA00023303"/>
    </source>
</evidence>
<feature type="compositionally biased region" description="Low complexity" evidence="14">
    <location>
        <begin position="1110"/>
        <end position="1132"/>
    </location>
</feature>
<feature type="transmembrane region" description="Helical" evidence="15">
    <location>
        <begin position="1525"/>
        <end position="1549"/>
    </location>
</feature>
<feature type="transmembrane region" description="Helical" evidence="15">
    <location>
        <begin position="611"/>
        <end position="635"/>
    </location>
</feature>
<keyword evidence="13" id="KW-0175">Coiled coil</keyword>
<evidence type="ECO:0000256" key="15">
    <source>
        <dbReference type="SAM" id="Phobius"/>
    </source>
</evidence>
<keyword evidence="8 15" id="KW-1133">Transmembrane helix</keyword>
<evidence type="ECO:0000256" key="1">
    <source>
        <dbReference type="ARBA" id="ARBA00004141"/>
    </source>
</evidence>
<feature type="region of interest" description="Disordered" evidence="14">
    <location>
        <begin position="1103"/>
        <end position="1155"/>
    </location>
</feature>
<feature type="transmembrane region" description="Helical" evidence="15">
    <location>
        <begin position="1489"/>
        <end position="1513"/>
    </location>
</feature>
<evidence type="ECO:0000256" key="10">
    <source>
        <dbReference type="ARBA" id="ARBA00023136"/>
    </source>
</evidence>
<dbReference type="Pfam" id="PF00520">
    <property type="entry name" value="Ion_trans"/>
    <property type="match status" value="1"/>
</dbReference>
<feature type="compositionally biased region" description="Basic and acidic residues" evidence="14">
    <location>
        <begin position="154"/>
        <end position="168"/>
    </location>
</feature>
<comment type="caution">
    <text evidence="17">The sequence shown here is derived from an EMBL/GenBank/DDBJ whole genome shotgun (WGS) entry which is preliminary data.</text>
</comment>
<evidence type="ECO:0000313" key="17">
    <source>
        <dbReference type="EMBL" id="CAI4014218.1"/>
    </source>
</evidence>
<dbReference type="PANTHER" id="PTHR45628:SF7">
    <property type="entry name" value="VOLTAGE-DEPENDENT CALCIUM CHANNEL TYPE A SUBUNIT ALPHA-1"/>
    <property type="match status" value="1"/>
</dbReference>
<keyword evidence="7" id="KW-0851">Voltage-gated channel</keyword>
<keyword evidence="6" id="KW-0106">Calcium</keyword>
<evidence type="ECO:0000256" key="14">
    <source>
        <dbReference type="SAM" id="MobiDB-lite"/>
    </source>
</evidence>
<evidence type="ECO:0000256" key="3">
    <source>
        <dbReference type="ARBA" id="ARBA00022568"/>
    </source>
</evidence>
<dbReference type="InterPro" id="IPR050599">
    <property type="entry name" value="VDCC_alpha-1_subunit"/>
</dbReference>
<evidence type="ECO:0000256" key="13">
    <source>
        <dbReference type="SAM" id="Coils"/>
    </source>
</evidence>
<dbReference type="InterPro" id="IPR027359">
    <property type="entry name" value="Volt_channel_dom_sf"/>
</dbReference>
<keyword evidence="3" id="KW-0109">Calcium transport</keyword>
<reference evidence="17" key="1">
    <citation type="submission" date="2022-10" db="EMBL/GenBank/DDBJ databases">
        <authorList>
            <person name="Chen Y."/>
            <person name="Dougan E. K."/>
            <person name="Chan C."/>
            <person name="Rhodes N."/>
            <person name="Thang M."/>
        </authorList>
    </citation>
    <scope>NUCLEOTIDE SEQUENCE</scope>
</reference>
<keyword evidence="10 15" id="KW-0472">Membrane</keyword>
<dbReference type="PANTHER" id="PTHR45628">
    <property type="entry name" value="VOLTAGE-DEPENDENT CALCIUM CHANNEL TYPE A SUBUNIT ALPHA-1"/>
    <property type="match status" value="1"/>
</dbReference>
<dbReference type="SUPFAM" id="SSF81324">
    <property type="entry name" value="Voltage-gated potassium channels"/>
    <property type="match status" value="2"/>
</dbReference>
<dbReference type="EMBL" id="CAMXCT030006224">
    <property type="protein sequence ID" value="CAL4801530.1"/>
    <property type="molecule type" value="Genomic_DNA"/>
</dbReference>
<keyword evidence="11" id="KW-0325">Glycoprotein</keyword>
<keyword evidence="12" id="KW-0407">Ion channel</keyword>
<feature type="domain" description="Ion transport" evidence="16">
    <location>
        <begin position="1466"/>
        <end position="1741"/>
    </location>
</feature>
<evidence type="ECO:0000256" key="8">
    <source>
        <dbReference type="ARBA" id="ARBA00022989"/>
    </source>
</evidence>
<keyword evidence="19" id="KW-1185">Reference proteome</keyword>